<comment type="caution">
    <text evidence="1">The sequence shown here is derived from an EMBL/GenBank/DDBJ whole genome shotgun (WGS) entry which is preliminary data.</text>
</comment>
<accession>A0A2T0RL80</accession>
<sequence length="132" mass="15080">MDASTETDAVLRAVRERQHQELEARIDVAARLDDFKARLDTGWWDDLQGCRGRLITEAAGRLSPSPGDAAGYRGTAERLVDRSFREALDHLPELHRLPPAKREQWLLVRTLEQVLDEVRERTSALIPRTKRA</sequence>
<organism evidence="1 2">
    <name type="scientific">Pseudosporangium ferrugineum</name>
    <dbReference type="NCBI Taxonomy" id="439699"/>
    <lineage>
        <taxon>Bacteria</taxon>
        <taxon>Bacillati</taxon>
        <taxon>Actinomycetota</taxon>
        <taxon>Actinomycetes</taxon>
        <taxon>Micromonosporales</taxon>
        <taxon>Micromonosporaceae</taxon>
        <taxon>Pseudosporangium</taxon>
    </lineage>
</organism>
<name>A0A2T0RL80_9ACTN</name>
<dbReference type="RefSeq" id="WP_106130019.1">
    <property type="nucleotide sequence ID" value="NZ_PVZG01000018.1"/>
</dbReference>
<keyword evidence="2" id="KW-1185">Reference proteome</keyword>
<dbReference type="EMBL" id="PVZG01000018">
    <property type="protein sequence ID" value="PRY21949.1"/>
    <property type="molecule type" value="Genomic_DNA"/>
</dbReference>
<proteinExistence type="predicted"/>
<reference evidence="1 2" key="1">
    <citation type="submission" date="2018-03" db="EMBL/GenBank/DDBJ databases">
        <title>Genomic Encyclopedia of Archaeal and Bacterial Type Strains, Phase II (KMG-II): from individual species to whole genera.</title>
        <authorList>
            <person name="Goeker M."/>
        </authorList>
    </citation>
    <scope>NUCLEOTIDE SEQUENCE [LARGE SCALE GENOMIC DNA]</scope>
    <source>
        <strain evidence="1 2">DSM 45348</strain>
    </source>
</reference>
<dbReference type="AlphaFoldDB" id="A0A2T0RL80"/>
<dbReference type="Proteomes" id="UP000239209">
    <property type="component" value="Unassembled WGS sequence"/>
</dbReference>
<evidence type="ECO:0000313" key="2">
    <source>
        <dbReference type="Proteomes" id="UP000239209"/>
    </source>
</evidence>
<gene>
    <name evidence="1" type="ORF">CLV70_11814</name>
</gene>
<protein>
    <submittedName>
        <fullName evidence="1">Uncharacterized protein</fullName>
    </submittedName>
</protein>
<evidence type="ECO:0000313" key="1">
    <source>
        <dbReference type="EMBL" id="PRY21949.1"/>
    </source>
</evidence>